<dbReference type="SUPFAM" id="SSF88723">
    <property type="entry name" value="PIN domain-like"/>
    <property type="match status" value="1"/>
</dbReference>
<dbReference type="InterPro" id="IPR002716">
    <property type="entry name" value="PIN_dom"/>
</dbReference>
<keyword evidence="4" id="KW-0460">Magnesium</keyword>
<feature type="domain" description="PIN" evidence="5">
    <location>
        <begin position="3"/>
        <end position="114"/>
    </location>
</feature>
<dbReference type="InterPro" id="IPR041705">
    <property type="entry name" value="PIN_Sll0205"/>
</dbReference>
<dbReference type="PANTHER" id="PTHR36173:SF2">
    <property type="entry name" value="RIBONUCLEASE VAPC16"/>
    <property type="match status" value="1"/>
</dbReference>
<keyword evidence="2" id="KW-0479">Metal-binding</keyword>
<sequence>MLLLDSHTALWFLDDHPRLGREARGRIADAAAVHVSASSVWELSIKHMLGRLDLPENLVDALTAQGLTMLPVSAEQAEGVRTLPDALRRHDPFDRLLVAQARALGLTLLTADRVLLGLDLPFVVDATR</sequence>
<keyword evidence="1" id="KW-0540">Nuclease</keyword>
<dbReference type="PANTHER" id="PTHR36173">
    <property type="entry name" value="RIBONUCLEASE VAPC16-RELATED"/>
    <property type="match status" value="1"/>
</dbReference>
<keyword evidence="7" id="KW-1185">Reference proteome</keyword>
<accession>A0ABU8MJ20</accession>
<dbReference type="Proteomes" id="UP001385809">
    <property type="component" value="Unassembled WGS sequence"/>
</dbReference>
<dbReference type="Pfam" id="PF01850">
    <property type="entry name" value="PIN"/>
    <property type="match status" value="1"/>
</dbReference>
<keyword evidence="3" id="KW-0378">Hydrolase</keyword>
<proteinExistence type="predicted"/>
<name>A0ABU8MJ20_9PSEU</name>
<dbReference type="Gene3D" id="3.40.50.1010">
    <property type="entry name" value="5'-nuclease"/>
    <property type="match status" value="1"/>
</dbReference>
<evidence type="ECO:0000313" key="6">
    <source>
        <dbReference type="EMBL" id="MEJ2867320.1"/>
    </source>
</evidence>
<evidence type="ECO:0000313" key="7">
    <source>
        <dbReference type="Proteomes" id="UP001385809"/>
    </source>
</evidence>
<gene>
    <name evidence="6" type="ORF">WCD74_06050</name>
</gene>
<comment type="caution">
    <text evidence="6">The sequence shown here is derived from an EMBL/GenBank/DDBJ whole genome shotgun (WGS) entry which is preliminary data.</text>
</comment>
<evidence type="ECO:0000256" key="2">
    <source>
        <dbReference type="ARBA" id="ARBA00022723"/>
    </source>
</evidence>
<evidence type="ECO:0000256" key="4">
    <source>
        <dbReference type="ARBA" id="ARBA00022842"/>
    </source>
</evidence>
<protein>
    <submittedName>
        <fullName evidence="6">Type II toxin-antitoxin system VapC family toxin</fullName>
    </submittedName>
</protein>
<organism evidence="6 7">
    <name type="scientific">Actinomycetospora aurantiaca</name>
    <dbReference type="NCBI Taxonomy" id="3129233"/>
    <lineage>
        <taxon>Bacteria</taxon>
        <taxon>Bacillati</taxon>
        <taxon>Actinomycetota</taxon>
        <taxon>Actinomycetes</taxon>
        <taxon>Pseudonocardiales</taxon>
        <taxon>Pseudonocardiaceae</taxon>
        <taxon>Actinomycetospora</taxon>
    </lineage>
</organism>
<dbReference type="InterPro" id="IPR029060">
    <property type="entry name" value="PIN-like_dom_sf"/>
</dbReference>
<dbReference type="EMBL" id="JBBEGN010000002">
    <property type="protein sequence ID" value="MEJ2867320.1"/>
    <property type="molecule type" value="Genomic_DNA"/>
</dbReference>
<dbReference type="RefSeq" id="WP_337693933.1">
    <property type="nucleotide sequence ID" value="NZ_JBBEGN010000002.1"/>
</dbReference>
<dbReference type="InterPro" id="IPR052919">
    <property type="entry name" value="TA_system_RNase"/>
</dbReference>
<dbReference type="CDD" id="cd09872">
    <property type="entry name" value="PIN_Sll0205-like"/>
    <property type="match status" value="1"/>
</dbReference>
<reference evidence="6 7" key="1">
    <citation type="submission" date="2024-03" db="EMBL/GenBank/DDBJ databases">
        <title>Actinomycetospora sp. OC33-EN08, a novel actinomycete isolated from wild orchid (Aerides multiflora).</title>
        <authorList>
            <person name="Suriyachadkun C."/>
        </authorList>
    </citation>
    <scope>NUCLEOTIDE SEQUENCE [LARGE SCALE GENOMIC DNA]</scope>
    <source>
        <strain evidence="6 7">OC33-EN08</strain>
    </source>
</reference>
<evidence type="ECO:0000256" key="1">
    <source>
        <dbReference type="ARBA" id="ARBA00022722"/>
    </source>
</evidence>
<evidence type="ECO:0000259" key="5">
    <source>
        <dbReference type="Pfam" id="PF01850"/>
    </source>
</evidence>
<evidence type="ECO:0000256" key="3">
    <source>
        <dbReference type="ARBA" id="ARBA00022801"/>
    </source>
</evidence>